<dbReference type="Gene3D" id="3.30.420.10">
    <property type="entry name" value="Ribonuclease H-like superfamily/Ribonuclease H"/>
    <property type="match status" value="1"/>
</dbReference>
<keyword evidence="2" id="KW-1185">Reference proteome</keyword>
<gene>
    <name evidence="1" type="ORF">CR513_42780</name>
</gene>
<dbReference type="PANTHER" id="PTHR48475:SF2">
    <property type="entry name" value="RIBONUCLEASE H"/>
    <property type="match status" value="1"/>
</dbReference>
<dbReference type="EMBL" id="QJKJ01009272">
    <property type="protein sequence ID" value="RDX77141.1"/>
    <property type="molecule type" value="Genomic_DNA"/>
</dbReference>
<dbReference type="InterPro" id="IPR036397">
    <property type="entry name" value="RNaseH_sf"/>
</dbReference>
<dbReference type="PANTHER" id="PTHR48475">
    <property type="entry name" value="RIBONUCLEASE H"/>
    <property type="match status" value="1"/>
</dbReference>
<evidence type="ECO:0000313" key="1">
    <source>
        <dbReference type="EMBL" id="RDX77141.1"/>
    </source>
</evidence>
<dbReference type="GO" id="GO:0003676">
    <property type="term" value="F:nucleic acid binding"/>
    <property type="evidence" value="ECO:0007669"/>
    <property type="project" value="InterPro"/>
</dbReference>
<dbReference type="AlphaFoldDB" id="A0A371FFV9"/>
<dbReference type="SUPFAM" id="SSF53098">
    <property type="entry name" value="Ribonuclease H-like"/>
    <property type="match status" value="1"/>
</dbReference>
<feature type="non-terminal residue" evidence="1">
    <location>
        <position position="1"/>
    </location>
</feature>
<dbReference type="InterPro" id="IPR012337">
    <property type="entry name" value="RNaseH-like_sf"/>
</dbReference>
<proteinExistence type="predicted"/>
<dbReference type="Proteomes" id="UP000257109">
    <property type="component" value="Unassembled WGS sequence"/>
</dbReference>
<organism evidence="1 2">
    <name type="scientific">Mucuna pruriens</name>
    <name type="common">Velvet bean</name>
    <name type="synonym">Dolichos pruriens</name>
    <dbReference type="NCBI Taxonomy" id="157652"/>
    <lineage>
        <taxon>Eukaryota</taxon>
        <taxon>Viridiplantae</taxon>
        <taxon>Streptophyta</taxon>
        <taxon>Embryophyta</taxon>
        <taxon>Tracheophyta</taxon>
        <taxon>Spermatophyta</taxon>
        <taxon>Magnoliopsida</taxon>
        <taxon>eudicotyledons</taxon>
        <taxon>Gunneridae</taxon>
        <taxon>Pentapetalae</taxon>
        <taxon>rosids</taxon>
        <taxon>fabids</taxon>
        <taxon>Fabales</taxon>
        <taxon>Fabaceae</taxon>
        <taxon>Papilionoideae</taxon>
        <taxon>50 kb inversion clade</taxon>
        <taxon>NPAAA clade</taxon>
        <taxon>indigoferoid/millettioid clade</taxon>
        <taxon>Phaseoleae</taxon>
        <taxon>Mucuna</taxon>
    </lineage>
</organism>
<reference evidence="1" key="1">
    <citation type="submission" date="2018-05" db="EMBL/GenBank/DDBJ databases">
        <title>Draft genome of Mucuna pruriens seed.</title>
        <authorList>
            <person name="Nnadi N.E."/>
            <person name="Vos R."/>
            <person name="Hasami M.H."/>
            <person name="Devisetty U.K."/>
            <person name="Aguiy J.C."/>
        </authorList>
    </citation>
    <scope>NUCLEOTIDE SEQUENCE [LARGE SCALE GENOMIC DNA]</scope>
    <source>
        <strain evidence="1">JCA_2017</strain>
    </source>
</reference>
<protein>
    <recommendedName>
        <fullName evidence="3">RNase H type-1 domain-containing protein</fullName>
    </recommendedName>
</protein>
<evidence type="ECO:0000313" key="2">
    <source>
        <dbReference type="Proteomes" id="UP000257109"/>
    </source>
</evidence>
<sequence>MKKISINRGVRVSFPRLKGNVGIISSPIQTEGSKVLQGAEARYQKLEKAALALVITTTKLRPCFQSYRIVFQTILPIKQVLRKLDMVRRMVGWTVKLFEFDITFERKGHVKSQILAYFIAELTLTGESIGEAMQPSKGWKLSIVGPSNQKGNGVGVLLEGPNGVLIEQSLRFKLKVSNNQAEYEVLLVGMSHANGDYQARDPQLMKYWGMAKKLVTSFESFTLLHVPRDQNEHTNMLSKLANAQKGRLNRMVIQEMIS</sequence>
<comment type="caution">
    <text evidence="1">The sequence shown here is derived from an EMBL/GenBank/DDBJ whole genome shotgun (WGS) entry which is preliminary data.</text>
</comment>
<evidence type="ECO:0008006" key="3">
    <source>
        <dbReference type="Google" id="ProtNLM"/>
    </source>
</evidence>
<accession>A0A371FFV9</accession>
<dbReference type="OrthoDB" id="2016287at2759"/>
<name>A0A371FFV9_MUCPR</name>